<evidence type="ECO:0000259" key="4">
    <source>
        <dbReference type="Pfam" id="PF01494"/>
    </source>
</evidence>
<sequence length="379" mass="39791">MKDTDVLVVGAGPTGLTLAAALLNRGIRAVLVDKVAAGANTSRAAAVNARTLEVLEELDVSRRMVKAGLIAPRFTMRQGRRILIPVDFSELPTEHPYTLMLSQADTERLLLERLVELGGDVVRPKALNRVTQDASGVTATFDDGDTIRAGYVVGADGMHSTVRAQAGIGFAGGEFAESFTLADVRVTGEAPRHEVILFYAKDGLAVLAPLPGDIFRVVAPTADAPPQPSAEFVQALLDARGFGPGQTTVTELVWGSRFQIHHRVADTYRAGRLLLAGDAAHVHSPAGGQGMNLGIADAVALAGALAGVLAGGPDAALDAYNAAQRRRAERVLKLTGRLTRVSTLPRPLRPLRNAGIRLAAGVPAVRRQLALRLSGLGTG</sequence>
<dbReference type="GO" id="GO:0071949">
    <property type="term" value="F:FAD binding"/>
    <property type="evidence" value="ECO:0007669"/>
    <property type="project" value="InterPro"/>
</dbReference>
<protein>
    <submittedName>
        <fullName evidence="5">Pentachlorophenol monooxygenase</fullName>
    </submittedName>
</protein>
<dbReference type="InterPro" id="IPR036188">
    <property type="entry name" value="FAD/NAD-bd_sf"/>
</dbReference>
<name>A0A1B9DAR3_MYCMA</name>
<evidence type="ECO:0000256" key="2">
    <source>
        <dbReference type="ARBA" id="ARBA00022630"/>
    </source>
</evidence>
<dbReference type="RefSeq" id="WP_065480188.1">
    <property type="nucleotide sequence ID" value="NZ_MBEE01000079.1"/>
</dbReference>
<dbReference type="SUPFAM" id="SSF51905">
    <property type="entry name" value="FAD/NAD(P)-binding domain"/>
    <property type="match status" value="1"/>
</dbReference>
<keyword evidence="5" id="KW-0560">Oxidoreductase</keyword>
<evidence type="ECO:0000256" key="1">
    <source>
        <dbReference type="ARBA" id="ARBA00001974"/>
    </source>
</evidence>
<dbReference type="OrthoDB" id="8670884at2"/>
<keyword evidence="3" id="KW-0274">FAD</keyword>
<dbReference type="PANTHER" id="PTHR43004">
    <property type="entry name" value="TRK SYSTEM POTASSIUM UPTAKE PROTEIN"/>
    <property type="match status" value="1"/>
</dbReference>
<gene>
    <name evidence="5" type="ORF">A5677_02095</name>
</gene>
<organism evidence="5 6">
    <name type="scientific">Mycobacterium malmoense</name>
    <dbReference type="NCBI Taxonomy" id="1780"/>
    <lineage>
        <taxon>Bacteria</taxon>
        <taxon>Bacillati</taxon>
        <taxon>Actinomycetota</taxon>
        <taxon>Actinomycetes</taxon>
        <taxon>Mycobacteriales</taxon>
        <taxon>Mycobacteriaceae</taxon>
        <taxon>Mycobacterium</taxon>
    </lineage>
</organism>
<dbReference type="EMBL" id="MBEE01000079">
    <property type="protein sequence ID" value="OCB57879.1"/>
    <property type="molecule type" value="Genomic_DNA"/>
</dbReference>
<comment type="cofactor">
    <cofactor evidence="1">
        <name>FAD</name>
        <dbReference type="ChEBI" id="CHEBI:57692"/>
    </cofactor>
</comment>
<dbReference type="InterPro" id="IPR050641">
    <property type="entry name" value="RIFMO-like"/>
</dbReference>
<reference evidence="5 6" key="1">
    <citation type="submission" date="2016-06" db="EMBL/GenBank/DDBJ databases">
        <authorList>
            <person name="Kjaerup R.B."/>
            <person name="Dalgaard T.S."/>
            <person name="Juul-Madsen H.R."/>
        </authorList>
    </citation>
    <scope>NUCLEOTIDE SEQUENCE [LARGE SCALE GENOMIC DNA]</scope>
    <source>
        <strain evidence="5 6">E3012</strain>
    </source>
</reference>
<keyword evidence="5" id="KW-0503">Monooxygenase</keyword>
<dbReference type="InterPro" id="IPR002938">
    <property type="entry name" value="FAD-bd"/>
</dbReference>
<dbReference type="PANTHER" id="PTHR43004:SF19">
    <property type="entry name" value="BINDING MONOOXYGENASE, PUTATIVE (JCVI)-RELATED"/>
    <property type="match status" value="1"/>
</dbReference>
<evidence type="ECO:0000256" key="3">
    <source>
        <dbReference type="ARBA" id="ARBA00022827"/>
    </source>
</evidence>
<accession>A0A1B9DAR3</accession>
<dbReference type="Pfam" id="PF01494">
    <property type="entry name" value="FAD_binding_3"/>
    <property type="match status" value="1"/>
</dbReference>
<feature type="domain" description="FAD-binding" evidence="4">
    <location>
        <begin position="3"/>
        <end position="333"/>
    </location>
</feature>
<keyword evidence="2" id="KW-0285">Flavoprotein</keyword>
<dbReference type="Proteomes" id="UP000092683">
    <property type="component" value="Unassembled WGS sequence"/>
</dbReference>
<dbReference type="GO" id="GO:0016709">
    <property type="term" value="F:oxidoreductase activity, acting on paired donors, with incorporation or reduction of molecular oxygen, NAD(P)H as one donor, and incorporation of one atom of oxygen"/>
    <property type="evidence" value="ECO:0007669"/>
    <property type="project" value="UniProtKB-ARBA"/>
</dbReference>
<dbReference type="Gene3D" id="3.30.70.2450">
    <property type="match status" value="1"/>
</dbReference>
<evidence type="ECO:0000313" key="6">
    <source>
        <dbReference type="Proteomes" id="UP000092683"/>
    </source>
</evidence>
<evidence type="ECO:0000313" key="5">
    <source>
        <dbReference type="EMBL" id="OCB57879.1"/>
    </source>
</evidence>
<dbReference type="PRINTS" id="PR00420">
    <property type="entry name" value="RNGMNOXGNASE"/>
</dbReference>
<proteinExistence type="predicted"/>
<dbReference type="AlphaFoldDB" id="A0A1B9DAR3"/>
<dbReference type="Gene3D" id="3.50.50.60">
    <property type="entry name" value="FAD/NAD(P)-binding domain"/>
    <property type="match status" value="1"/>
</dbReference>
<comment type="caution">
    <text evidence="5">The sequence shown here is derived from an EMBL/GenBank/DDBJ whole genome shotgun (WGS) entry which is preliminary data.</text>
</comment>